<organism evidence="1">
    <name type="scientific">hydrothermal vent metagenome</name>
    <dbReference type="NCBI Taxonomy" id="652676"/>
    <lineage>
        <taxon>unclassified sequences</taxon>
        <taxon>metagenomes</taxon>
        <taxon>ecological metagenomes</taxon>
    </lineage>
</organism>
<proteinExistence type="predicted"/>
<dbReference type="GO" id="GO:0043565">
    <property type="term" value="F:sequence-specific DNA binding"/>
    <property type="evidence" value="ECO:0007669"/>
    <property type="project" value="InterPro"/>
</dbReference>
<protein>
    <submittedName>
        <fullName evidence="1">Uncharacterized protein</fullName>
    </submittedName>
</protein>
<evidence type="ECO:0000313" key="1">
    <source>
        <dbReference type="EMBL" id="VAX33080.1"/>
    </source>
</evidence>
<dbReference type="InterPro" id="IPR010921">
    <property type="entry name" value="Trp_repressor/repl_initiator"/>
</dbReference>
<reference evidence="1" key="1">
    <citation type="submission" date="2018-06" db="EMBL/GenBank/DDBJ databases">
        <authorList>
            <person name="Zhirakovskaya E."/>
        </authorList>
    </citation>
    <scope>NUCLEOTIDE SEQUENCE</scope>
</reference>
<sequence>MVRYIHLNPLRANVVKTLSELDRYRYCGHSVLMGRVKNEWQDRDYVLNRFGNKEGEARKAYRAFLKGGIAKGNRPELVGGGLIRSLGGWSEVKSLRRHGEGRLTDERILGSGDFVMKILQGADDKVKKQFSADERREKMKKVIKKICKKEGVNISELESGSRRGRVSEARSQIVCRLVETYGIPLAEVARHVGVSTSAVCKIITRKSS</sequence>
<gene>
    <name evidence="1" type="ORF">MNBD_NITROSPIRAE03-282</name>
</gene>
<dbReference type="SUPFAM" id="SSF48295">
    <property type="entry name" value="TrpR-like"/>
    <property type="match status" value="1"/>
</dbReference>
<dbReference type="AlphaFoldDB" id="A0A3B1DDX1"/>
<name>A0A3B1DDX1_9ZZZZ</name>
<dbReference type="EMBL" id="UOGI01000161">
    <property type="protein sequence ID" value="VAX33080.1"/>
    <property type="molecule type" value="Genomic_DNA"/>
</dbReference>
<accession>A0A3B1DDX1</accession>
<dbReference type="Gene3D" id="1.10.1750.10">
    <property type="match status" value="1"/>
</dbReference>